<dbReference type="Proteomes" id="UP000603352">
    <property type="component" value="Unassembled WGS sequence"/>
</dbReference>
<reference evidence="2" key="1">
    <citation type="journal article" date="2019" name="Int. J. Syst. Evol. Microbiol.">
        <title>The Global Catalogue of Microorganisms (GCM) 10K type strain sequencing project: providing services to taxonomists for standard genome sequencing and annotation.</title>
        <authorList>
            <consortium name="The Broad Institute Genomics Platform"/>
            <consortium name="The Broad Institute Genome Sequencing Center for Infectious Disease"/>
            <person name="Wu L."/>
            <person name="Ma J."/>
        </authorList>
    </citation>
    <scope>NUCLEOTIDE SEQUENCE [LARGE SCALE GENOMIC DNA]</scope>
    <source>
        <strain evidence="2">CGMCC 1.10188</strain>
    </source>
</reference>
<name>A0ABQ1IBZ7_9PROT</name>
<dbReference type="EMBL" id="BMDZ01000008">
    <property type="protein sequence ID" value="GGB31802.1"/>
    <property type="molecule type" value="Genomic_DNA"/>
</dbReference>
<evidence type="ECO:0000313" key="1">
    <source>
        <dbReference type="EMBL" id="GGB31802.1"/>
    </source>
</evidence>
<organism evidence="1 2">
    <name type="scientific">Tistrella bauzanensis</name>
    <dbReference type="NCBI Taxonomy" id="657419"/>
    <lineage>
        <taxon>Bacteria</taxon>
        <taxon>Pseudomonadati</taxon>
        <taxon>Pseudomonadota</taxon>
        <taxon>Alphaproteobacteria</taxon>
        <taxon>Geminicoccales</taxon>
        <taxon>Geminicoccaceae</taxon>
        <taxon>Tistrella</taxon>
    </lineage>
</organism>
<sequence>MSWGTIKVRNACPFSVTFYALAGPVIELPPNTTRSAKACLIWFSTRVKGGGDTINQTIFERLAEDYREELAEFGTDADSWEDGGTGAALGSALGMAVGSLSAVFKVKNTNDDGTLYFGAKKEGVYGNSDLVVYGTLDPACRLPQDPQRKWWWLHLESDHGQQTPPEDTEPFYVKPDLSKYEDMMFFRIRNVAKSLLQNGLQPCRCPLAPALRG</sequence>
<proteinExistence type="predicted"/>
<protein>
    <submittedName>
        <fullName evidence="1">Uncharacterized protein</fullName>
    </submittedName>
</protein>
<gene>
    <name evidence="1" type="ORF">GCM10011505_11620</name>
</gene>
<accession>A0ABQ1IBZ7</accession>
<comment type="caution">
    <text evidence="1">The sequence shown here is derived from an EMBL/GenBank/DDBJ whole genome shotgun (WGS) entry which is preliminary data.</text>
</comment>
<keyword evidence="2" id="KW-1185">Reference proteome</keyword>
<evidence type="ECO:0000313" key="2">
    <source>
        <dbReference type="Proteomes" id="UP000603352"/>
    </source>
</evidence>